<protein>
    <recommendedName>
        <fullName evidence="2">Protein-tyrosine-phosphatase MKP1 C-terminal domain-containing protein</fullName>
    </recommendedName>
</protein>
<dbReference type="InterPro" id="IPR057528">
    <property type="entry name" value="MPK1_C"/>
</dbReference>
<dbReference type="EMBL" id="JBJUIK010000008">
    <property type="protein sequence ID" value="KAL3521029.1"/>
    <property type="molecule type" value="Genomic_DNA"/>
</dbReference>
<gene>
    <name evidence="3" type="ORF">ACH5RR_019178</name>
</gene>
<evidence type="ECO:0000256" key="1">
    <source>
        <dbReference type="SAM" id="MobiDB-lite"/>
    </source>
</evidence>
<keyword evidence="4" id="KW-1185">Reference proteome</keyword>
<evidence type="ECO:0000313" key="4">
    <source>
        <dbReference type="Proteomes" id="UP001630127"/>
    </source>
</evidence>
<reference evidence="3 4" key="1">
    <citation type="submission" date="2024-11" db="EMBL/GenBank/DDBJ databases">
        <title>A near-complete genome assembly of Cinchona calisaya.</title>
        <authorList>
            <person name="Lian D.C."/>
            <person name="Zhao X.W."/>
            <person name="Wei L."/>
        </authorList>
    </citation>
    <scope>NUCLEOTIDE SEQUENCE [LARGE SCALE GENOMIC DNA]</scope>
    <source>
        <tissue evidence="3">Nenye</tissue>
    </source>
</reference>
<dbReference type="Pfam" id="PF25466">
    <property type="entry name" value="MPK1_gelsolin_C"/>
    <property type="match status" value="1"/>
</dbReference>
<dbReference type="AlphaFoldDB" id="A0ABD2ZPK5"/>
<evidence type="ECO:0000259" key="2">
    <source>
        <dbReference type="Pfam" id="PF25466"/>
    </source>
</evidence>
<sequence>MSTDDSQGRDIPANWLAKEQDPLTKNSDVCSLNKSHETEDMLHSREQEVMDDELKLHLSLGTIDSNHVEATLRKESELLFGKREAAISNGMVENGLASCGFIEPIVYCWPSLEKVVTFGSDRLDSQSAFVFFTPNSCPTFGKTGTGILHFWVGRLFSCNNCNTKLESNPKFGDLVEVDWKQASLDVVSRLGLPKDIKIELLRKMKNQLSSCPS</sequence>
<proteinExistence type="predicted"/>
<dbReference type="PANTHER" id="PTHR46381">
    <property type="entry name" value="MKPA PROTEIN"/>
    <property type="match status" value="1"/>
</dbReference>
<dbReference type="Proteomes" id="UP001630127">
    <property type="component" value="Unassembled WGS sequence"/>
</dbReference>
<name>A0ABD2ZPK5_9GENT</name>
<dbReference type="PANTHER" id="PTHR46381:SF4">
    <property type="entry name" value="PROTEIN-TYROSINE-PHOSPHATASE MKP1"/>
    <property type="match status" value="1"/>
</dbReference>
<evidence type="ECO:0000313" key="3">
    <source>
        <dbReference type="EMBL" id="KAL3521029.1"/>
    </source>
</evidence>
<feature type="region of interest" description="Disordered" evidence="1">
    <location>
        <begin position="1"/>
        <end position="30"/>
    </location>
</feature>
<feature type="domain" description="Protein-tyrosine-phosphatase MKP1 C-terminal" evidence="2">
    <location>
        <begin position="109"/>
        <end position="203"/>
    </location>
</feature>
<organism evidence="3 4">
    <name type="scientific">Cinchona calisaya</name>
    <dbReference type="NCBI Taxonomy" id="153742"/>
    <lineage>
        <taxon>Eukaryota</taxon>
        <taxon>Viridiplantae</taxon>
        <taxon>Streptophyta</taxon>
        <taxon>Embryophyta</taxon>
        <taxon>Tracheophyta</taxon>
        <taxon>Spermatophyta</taxon>
        <taxon>Magnoliopsida</taxon>
        <taxon>eudicotyledons</taxon>
        <taxon>Gunneridae</taxon>
        <taxon>Pentapetalae</taxon>
        <taxon>asterids</taxon>
        <taxon>lamiids</taxon>
        <taxon>Gentianales</taxon>
        <taxon>Rubiaceae</taxon>
        <taxon>Cinchonoideae</taxon>
        <taxon>Cinchoneae</taxon>
        <taxon>Cinchona</taxon>
    </lineage>
</organism>
<accession>A0ABD2ZPK5</accession>
<comment type="caution">
    <text evidence="3">The sequence shown here is derived from an EMBL/GenBank/DDBJ whole genome shotgun (WGS) entry which is preliminary data.</text>
</comment>